<evidence type="ECO:0000256" key="5">
    <source>
        <dbReference type="ARBA" id="ARBA00022692"/>
    </source>
</evidence>
<keyword evidence="7" id="KW-0653">Protein transport</keyword>
<keyword evidence="9" id="KW-0333">Golgi apparatus</keyword>
<evidence type="ECO:0000313" key="13">
    <source>
        <dbReference type="EMBL" id="CAD8719589.1"/>
    </source>
</evidence>
<dbReference type="GO" id="GO:0006888">
    <property type="term" value="P:endoplasmic reticulum to Golgi vesicle-mediated transport"/>
    <property type="evidence" value="ECO:0007669"/>
    <property type="project" value="InterPro"/>
</dbReference>
<feature type="region of interest" description="Disordered" evidence="11">
    <location>
        <begin position="1"/>
        <end position="108"/>
    </location>
</feature>
<organism evidence="13">
    <name type="scientific">Mantoniella antarctica</name>
    <dbReference type="NCBI Taxonomy" id="81844"/>
    <lineage>
        <taxon>Eukaryota</taxon>
        <taxon>Viridiplantae</taxon>
        <taxon>Chlorophyta</taxon>
        <taxon>Mamiellophyceae</taxon>
        <taxon>Mamiellales</taxon>
        <taxon>Mamiellaceae</taxon>
        <taxon>Mantoniella</taxon>
    </lineage>
</organism>
<evidence type="ECO:0000256" key="12">
    <source>
        <dbReference type="SAM" id="Phobius"/>
    </source>
</evidence>
<dbReference type="AlphaFoldDB" id="A0A7S0SZC0"/>
<evidence type="ECO:0000256" key="7">
    <source>
        <dbReference type="ARBA" id="ARBA00022927"/>
    </source>
</evidence>
<dbReference type="Pfam" id="PF03878">
    <property type="entry name" value="YIF1"/>
    <property type="match status" value="1"/>
</dbReference>
<sequence>MSQGWAQPPPQQGFGQPPQHQQQQQPLPGGSANGGPQWPHNQQPVGGAGAGWGDATPMPQVNFGQPPAQAIPSYQPSAMPSHAGDMHYRGGNGPGIGVPGGGGGGGSGGGIDMLPLPLSPKSMARVGLGAYGDKFLGAGQAFVTNNYAKYFSSTAARYYFDVTEPYVFNKLRLVACPFLHKGSWARIPEQVAGGMTFKPPRNDINAPDLYIPLMGFWTYVLAASTLQVRRGTFTPEGVALHAWWGACCWAAEIVLVWMALRSLSTSQIHVSAPLLDIGAYTGYMFVLVAAGVGAKIVAPGWVHYVAVVWGAVSSAVFMVKTLKRIIFSEARHHGFDGNGHNYMLLTLAAAQFPLHLWLGSV</sequence>
<name>A0A7S0SZC0_9CHLO</name>
<keyword evidence="6" id="KW-0256">Endoplasmic reticulum</keyword>
<feature type="transmembrane region" description="Helical" evidence="12">
    <location>
        <begin position="272"/>
        <end position="294"/>
    </location>
</feature>
<accession>A0A7S0SZC0</accession>
<gene>
    <name evidence="13" type="ORF">MANT1106_LOCUS18889</name>
</gene>
<dbReference type="EMBL" id="HBFC01031801">
    <property type="protein sequence ID" value="CAD8719589.1"/>
    <property type="molecule type" value="Transcribed_RNA"/>
</dbReference>
<evidence type="ECO:0000256" key="6">
    <source>
        <dbReference type="ARBA" id="ARBA00022824"/>
    </source>
</evidence>
<reference evidence="13" key="1">
    <citation type="submission" date="2021-01" db="EMBL/GenBank/DDBJ databases">
        <authorList>
            <person name="Corre E."/>
            <person name="Pelletier E."/>
            <person name="Niang G."/>
            <person name="Scheremetjew M."/>
            <person name="Finn R."/>
            <person name="Kale V."/>
            <person name="Holt S."/>
            <person name="Cochrane G."/>
            <person name="Meng A."/>
            <person name="Brown T."/>
            <person name="Cohen L."/>
        </authorList>
    </citation>
    <scope>NUCLEOTIDE SEQUENCE</scope>
    <source>
        <strain evidence="13">SL-175</strain>
    </source>
</reference>
<dbReference type="GO" id="GO:0000139">
    <property type="term" value="C:Golgi membrane"/>
    <property type="evidence" value="ECO:0007669"/>
    <property type="project" value="UniProtKB-SubCell"/>
</dbReference>
<evidence type="ECO:0000256" key="8">
    <source>
        <dbReference type="ARBA" id="ARBA00022989"/>
    </source>
</evidence>
<keyword evidence="5 12" id="KW-0812">Transmembrane</keyword>
<keyword evidence="10 12" id="KW-0472">Membrane</keyword>
<evidence type="ECO:0000256" key="3">
    <source>
        <dbReference type="ARBA" id="ARBA00009727"/>
    </source>
</evidence>
<keyword evidence="4" id="KW-0813">Transport</keyword>
<evidence type="ECO:0000256" key="1">
    <source>
        <dbReference type="ARBA" id="ARBA00004477"/>
    </source>
</evidence>
<comment type="subcellular location">
    <subcellularLocation>
        <location evidence="1">Endoplasmic reticulum membrane</location>
        <topology evidence="1">Multi-pass membrane protein</topology>
    </subcellularLocation>
    <subcellularLocation>
        <location evidence="2">Golgi apparatus membrane</location>
        <topology evidence="2">Multi-pass membrane protein</topology>
    </subcellularLocation>
</comment>
<feature type="compositionally biased region" description="Gly residues" evidence="11">
    <location>
        <begin position="90"/>
        <end position="108"/>
    </location>
</feature>
<evidence type="ECO:0000256" key="11">
    <source>
        <dbReference type="SAM" id="MobiDB-lite"/>
    </source>
</evidence>
<dbReference type="GO" id="GO:0005793">
    <property type="term" value="C:endoplasmic reticulum-Golgi intermediate compartment"/>
    <property type="evidence" value="ECO:0007669"/>
    <property type="project" value="TreeGrafter"/>
</dbReference>
<dbReference type="GO" id="GO:0005789">
    <property type="term" value="C:endoplasmic reticulum membrane"/>
    <property type="evidence" value="ECO:0007669"/>
    <property type="project" value="UniProtKB-SubCell"/>
</dbReference>
<feature type="compositionally biased region" description="Low complexity" evidence="11">
    <location>
        <begin position="1"/>
        <end position="30"/>
    </location>
</feature>
<feature type="transmembrane region" description="Helical" evidence="12">
    <location>
        <begin position="240"/>
        <end position="260"/>
    </location>
</feature>
<dbReference type="PANTHER" id="PTHR14083">
    <property type="entry name" value="YIP1 INTERACTING FACTOR HOMOLOG YIF1 PROTEIN"/>
    <property type="match status" value="1"/>
</dbReference>
<keyword evidence="8 12" id="KW-1133">Transmembrane helix</keyword>
<evidence type="ECO:0000256" key="9">
    <source>
        <dbReference type="ARBA" id="ARBA00023034"/>
    </source>
</evidence>
<dbReference type="GO" id="GO:0030134">
    <property type="term" value="C:COPII-coated ER to Golgi transport vesicle"/>
    <property type="evidence" value="ECO:0007669"/>
    <property type="project" value="TreeGrafter"/>
</dbReference>
<protein>
    <submittedName>
        <fullName evidence="13">Uncharacterized protein</fullName>
    </submittedName>
</protein>
<dbReference type="PANTHER" id="PTHR14083:SF0">
    <property type="entry name" value="YIP1D-INTERACTING FACTOR 1, ISOFORM C"/>
    <property type="match status" value="1"/>
</dbReference>
<dbReference type="InterPro" id="IPR005578">
    <property type="entry name" value="Yif1_fam"/>
</dbReference>
<proteinExistence type="inferred from homology"/>
<evidence type="ECO:0000256" key="4">
    <source>
        <dbReference type="ARBA" id="ARBA00022448"/>
    </source>
</evidence>
<dbReference type="GO" id="GO:0015031">
    <property type="term" value="P:protein transport"/>
    <property type="evidence" value="ECO:0007669"/>
    <property type="project" value="UniProtKB-KW"/>
</dbReference>
<evidence type="ECO:0000256" key="2">
    <source>
        <dbReference type="ARBA" id="ARBA00004653"/>
    </source>
</evidence>
<evidence type="ECO:0000256" key="10">
    <source>
        <dbReference type="ARBA" id="ARBA00023136"/>
    </source>
</evidence>
<comment type="similarity">
    <text evidence="3">Belongs to the YIF1 family.</text>
</comment>
<feature type="transmembrane region" description="Helical" evidence="12">
    <location>
        <begin position="209"/>
        <end position="228"/>
    </location>
</feature>
<feature type="transmembrane region" description="Helical" evidence="12">
    <location>
        <begin position="300"/>
        <end position="319"/>
    </location>
</feature>